<reference evidence="2 3" key="1">
    <citation type="submission" date="2014-09" db="EMBL/GenBank/DDBJ databases">
        <title>Sporocytophaga myxococcoides PG-01 genome sequencing.</title>
        <authorList>
            <person name="Liu L."/>
            <person name="Gao P.J."/>
            <person name="Chen G.J."/>
            <person name="Wang L.S."/>
        </authorList>
    </citation>
    <scope>NUCLEOTIDE SEQUENCE [LARGE SCALE GENOMIC DNA]</scope>
    <source>
        <strain evidence="2 3">PG-01</strain>
    </source>
</reference>
<evidence type="ECO:0000259" key="1">
    <source>
        <dbReference type="Pfam" id="PF23296"/>
    </source>
</evidence>
<dbReference type="eggNOG" id="ENOG503367T">
    <property type="taxonomic scope" value="Bacteria"/>
</dbReference>
<dbReference type="Proteomes" id="UP000030185">
    <property type="component" value="Unassembled WGS sequence"/>
</dbReference>
<proteinExistence type="predicted"/>
<gene>
    <name evidence="2" type="ORF">MYP_4623</name>
</gene>
<sequence>MIDHQDIEIRTPVWIALSEFYLDTELTNEDFDRIAAIFQNSGLTLKELKEIDLFEVFTFLQPNLLSIAGAWSGFEEEWLLAHCEKRYRRRKNILHRLNCKFWNIFFYWMRRNCWEQIEKRMSII</sequence>
<dbReference type="InterPro" id="IPR055507">
    <property type="entry name" value="DUF7079"/>
</dbReference>
<protein>
    <recommendedName>
        <fullName evidence="1">DUF7079 domain-containing protein</fullName>
    </recommendedName>
</protein>
<dbReference type="AlphaFoldDB" id="A0A098LMQ4"/>
<accession>A0A098LMQ4</accession>
<dbReference type="Pfam" id="PF23296">
    <property type="entry name" value="DUF7079"/>
    <property type="match status" value="1"/>
</dbReference>
<name>A0A098LMQ4_9BACT</name>
<keyword evidence="3" id="KW-1185">Reference proteome</keyword>
<evidence type="ECO:0000313" key="2">
    <source>
        <dbReference type="EMBL" id="GAL87393.1"/>
    </source>
</evidence>
<comment type="caution">
    <text evidence="2">The sequence shown here is derived from an EMBL/GenBank/DDBJ whole genome shotgun (WGS) entry which is preliminary data.</text>
</comment>
<dbReference type="STRING" id="153721.MYP_4623"/>
<dbReference type="OrthoDB" id="8684941at2"/>
<feature type="domain" description="DUF7079" evidence="1">
    <location>
        <begin position="9"/>
        <end position="120"/>
    </location>
</feature>
<evidence type="ECO:0000313" key="3">
    <source>
        <dbReference type="Proteomes" id="UP000030185"/>
    </source>
</evidence>
<dbReference type="RefSeq" id="WP_045468727.1">
    <property type="nucleotide sequence ID" value="NZ_BBLT01000012.1"/>
</dbReference>
<dbReference type="EMBL" id="BBLT01000012">
    <property type="protein sequence ID" value="GAL87393.1"/>
    <property type="molecule type" value="Genomic_DNA"/>
</dbReference>
<organism evidence="2 3">
    <name type="scientific">Sporocytophaga myxococcoides</name>
    <dbReference type="NCBI Taxonomy" id="153721"/>
    <lineage>
        <taxon>Bacteria</taxon>
        <taxon>Pseudomonadati</taxon>
        <taxon>Bacteroidota</taxon>
        <taxon>Cytophagia</taxon>
        <taxon>Cytophagales</taxon>
        <taxon>Cytophagaceae</taxon>
        <taxon>Sporocytophaga</taxon>
    </lineage>
</organism>